<dbReference type="GO" id="GO:0005634">
    <property type="term" value="C:nucleus"/>
    <property type="evidence" value="ECO:0007669"/>
    <property type="project" value="UniProtKB-SubCell"/>
</dbReference>
<dbReference type="Gene3D" id="2.40.330.10">
    <property type="entry name" value="DNA-binding pseudobarrel domain"/>
    <property type="match status" value="1"/>
</dbReference>
<evidence type="ECO:0000256" key="3">
    <source>
        <dbReference type="ARBA" id="ARBA00023125"/>
    </source>
</evidence>
<keyword evidence="2" id="KW-0805">Transcription regulation</keyword>
<organism evidence="8 9">
    <name type="scientific">Capsicum baccatum</name>
    <name type="common">Peruvian pepper</name>
    <dbReference type="NCBI Taxonomy" id="33114"/>
    <lineage>
        <taxon>Eukaryota</taxon>
        <taxon>Viridiplantae</taxon>
        <taxon>Streptophyta</taxon>
        <taxon>Embryophyta</taxon>
        <taxon>Tracheophyta</taxon>
        <taxon>Spermatophyta</taxon>
        <taxon>Magnoliopsida</taxon>
        <taxon>eudicotyledons</taxon>
        <taxon>Gunneridae</taxon>
        <taxon>Pentapetalae</taxon>
        <taxon>asterids</taxon>
        <taxon>lamiids</taxon>
        <taxon>Solanales</taxon>
        <taxon>Solanaceae</taxon>
        <taxon>Solanoideae</taxon>
        <taxon>Capsiceae</taxon>
        <taxon>Capsicum</taxon>
    </lineage>
</organism>
<dbReference type="OrthoDB" id="1248561at2759"/>
<evidence type="ECO:0000256" key="6">
    <source>
        <dbReference type="SAM" id="MobiDB-lite"/>
    </source>
</evidence>
<keyword evidence="3" id="KW-0238">DNA-binding</keyword>
<protein>
    <recommendedName>
        <fullName evidence="7">TF-B3 domain-containing protein</fullName>
    </recommendedName>
</protein>
<evidence type="ECO:0000313" key="8">
    <source>
        <dbReference type="EMBL" id="PHT38862.1"/>
    </source>
</evidence>
<dbReference type="InterPro" id="IPR003340">
    <property type="entry name" value="B3_DNA-bd"/>
</dbReference>
<dbReference type="EMBL" id="MLFT02000009">
    <property type="protein sequence ID" value="PHT38862.1"/>
    <property type="molecule type" value="Genomic_DNA"/>
</dbReference>
<dbReference type="Proteomes" id="UP000224567">
    <property type="component" value="Unassembled WGS sequence"/>
</dbReference>
<dbReference type="CDD" id="cd10017">
    <property type="entry name" value="B3_DNA"/>
    <property type="match status" value="1"/>
</dbReference>
<dbReference type="SMART" id="SM01019">
    <property type="entry name" value="B3"/>
    <property type="match status" value="1"/>
</dbReference>
<keyword evidence="5" id="KW-0539">Nucleus</keyword>
<dbReference type="Pfam" id="PF02362">
    <property type="entry name" value="B3"/>
    <property type="match status" value="1"/>
</dbReference>
<reference evidence="8 9" key="1">
    <citation type="journal article" date="2017" name="Genome Biol.">
        <title>New reference genome sequences of hot pepper reveal the massive evolution of plant disease-resistance genes by retroduplication.</title>
        <authorList>
            <person name="Kim S."/>
            <person name="Park J."/>
            <person name="Yeom S.I."/>
            <person name="Kim Y.M."/>
            <person name="Seo E."/>
            <person name="Kim K.T."/>
            <person name="Kim M.S."/>
            <person name="Lee J.M."/>
            <person name="Cheong K."/>
            <person name="Shin H.S."/>
            <person name="Kim S.B."/>
            <person name="Han K."/>
            <person name="Lee J."/>
            <person name="Park M."/>
            <person name="Lee H.A."/>
            <person name="Lee H.Y."/>
            <person name="Lee Y."/>
            <person name="Oh S."/>
            <person name="Lee J.H."/>
            <person name="Choi E."/>
            <person name="Choi E."/>
            <person name="Lee S.E."/>
            <person name="Jeon J."/>
            <person name="Kim H."/>
            <person name="Choi G."/>
            <person name="Song H."/>
            <person name="Lee J."/>
            <person name="Lee S.C."/>
            <person name="Kwon J.K."/>
            <person name="Lee H.Y."/>
            <person name="Koo N."/>
            <person name="Hong Y."/>
            <person name="Kim R.W."/>
            <person name="Kang W.H."/>
            <person name="Huh J.H."/>
            <person name="Kang B.C."/>
            <person name="Yang T.J."/>
            <person name="Lee Y.H."/>
            <person name="Bennetzen J.L."/>
            <person name="Choi D."/>
        </authorList>
    </citation>
    <scope>NUCLEOTIDE SEQUENCE [LARGE SCALE GENOMIC DNA]</scope>
    <source>
        <strain evidence="9">cv. PBC81</strain>
    </source>
</reference>
<dbReference type="PANTHER" id="PTHR31674">
    <property type="entry name" value="B3 DOMAIN-CONTAINING PROTEIN REM-LIKE 3-RELATED"/>
    <property type="match status" value="1"/>
</dbReference>
<comment type="caution">
    <text evidence="8">The sequence shown here is derived from an EMBL/GenBank/DDBJ whole genome shotgun (WGS) entry which is preliminary data.</text>
</comment>
<sequence length="127" mass="14460">MKKPSNMSPLNAQVSTSASGDDDHPYFVSTIKPYCIRKTEFYLPMDFATSNGLNKQCEMILKDEAERCWSVWLGRLGTNFGITRGWTKFRTENGLLVGDAYKFELIKNGEIPIAHFHCKYSAKVAKR</sequence>
<keyword evidence="4" id="KW-0804">Transcription</keyword>
<dbReference type="InterPro" id="IPR039218">
    <property type="entry name" value="REM_fam"/>
</dbReference>
<dbReference type="GO" id="GO:0003677">
    <property type="term" value="F:DNA binding"/>
    <property type="evidence" value="ECO:0007669"/>
    <property type="project" value="UniProtKB-KW"/>
</dbReference>
<evidence type="ECO:0000256" key="1">
    <source>
        <dbReference type="ARBA" id="ARBA00004123"/>
    </source>
</evidence>
<dbReference type="AlphaFoldDB" id="A0A2G2W0V4"/>
<feature type="domain" description="TF-B3" evidence="7">
    <location>
        <begin position="26"/>
        <end position="119"/>
    </location>
</feature>
<gene>
    <name evidence="8" type="ORF">CQW23_22435</name>
</gene>
<dbReference type="PANTHER" id="PTHR31674:SF83">
    <property type="entry name" value="B3 DOMAIN-CONTAINING PROTEIN REM10-LIKE"/>
    <property type="match status" value="1"/>
</dbReference>
<feature type="region of interest" description="Disordered" evidence="6">
    <location>
        <begin position="1"/>
        <end position="21"/>
    </location>
</feature>
<proteinExistence type="predicted"/>
<dbReference type="InterPro" id="IPR015300">
    <property type="entry name" value="DNA-bd_pseudobarrel_sf"/>
</dbReference>
<evidence type="ECO:0000256" key="5">
    <source>
        <dbReference type="ARBA" id="ARBA00023242"/>
    </source>
</evidence>
<feature type="non-terminal residue" evidence="8">
    <location>
        <position position="127"/>
    </location>
</feature>
<evidence type="ECO:0000259" key="7">
    <source>
        <dbReference type="PROSITE" id="PS50863"/>
    </source>
</evidence>
<comment type="subcellular location">
    <subcellularLocation>
        <location evidence="1">Nucleus</location>
    </subcellularLocation>
</comment>
<evidence type="ECO:0000256" key="2">
    <source>
        <dbReference type="ARBA" id="ARBA00023015"/>
    </source>
</evidence>
<dbReference type="PROSITE" id="PS50863">
    <property type="entry name" value="B3"/>
    <property type="match status" value="1"/>
</dbReference>
<accession>A0A2G2W0V4</accession>
<reference evidence="9" key="2">
    <citation type="journal article" date="2017" name="J. Anim. Genet.">
        <title>Multiple reference genome sequences of hot pepper reveal the massive evolution of plant disease resistance genes by retroduplication.</title>
        <authorList>
            <person name="Kim S."/>
            <person name="Park J."/>
            <person name="Yeom S.-I."/>
            <person name="Kim Y.-M."/>
            <person name="Seo E."/>
            <person name="Kim K.-T."/>
            <person name="Kim M.-S."/>
            <person name="Lee J.M."/>
            <person name="Cheong K."/>
            <person name="Shin H.-S."/>
            <person name="Kim S.-B."/>
            <person name="Han K."/>
            <person name="Lee J."/>
            <person name="Park M."/>
            <person name="Lee H.-A."/>
            <person name="Lee H.-Y."/>
            <person name="Lee Y."/>
            <person name="Oh S."/>
            <person name="Lee J.H."/>
            <person name="Choi E."/>
            <person name="Choi E."/>
            <person name="Lee S.E."/>
            <person name="Jeon J."/>
            <person name="Kim H."/>
            <person name="Choi G."/>
            <person name="Song H."/>
            <person name="Lee J."/>
            <person name="Lee S.-C."/>
            <person name="Kwon J.-K."/>
            <person name="Lee H.-Y."/>
            <person name="Koo N."/>
            <person name="Hong Y."/>
            <person name="Kim R.W."/>
            <person name="Kang W.-H."/>
            <person name="Huh J.H."/>
            <person name="Kang B.-C."/>
            <person name="Yang T.-J."/>
            <person name="Lee Y.-H."/>
            <person name="Bennetzen J.L."/>
            <person name="Choi D."/>
        </authorList>
    </citation>
    <scope>NUCLEOTIDE SEQUENCE [LARGE SCALE GENOMIC DNA]</scope>
    <source>
        <strain evidence="9">cv. PBC81</strain>
    </source>
</reference>
<keyword evidence="9" id="KW-1185">Reference proteome</keyword>
<name>A0A2G2W0V4_CAPBA</name>
<dbReference type="SUPFAM" id="SSF101936">
    <property type="entry name" value="DNA-binding pseudobarrel domain"/>
    <property type="match status" value="1"/>
</dbReference>
<evidence type="ECO:0000256" key="4">
    <source>
        <dbReference type="ARBA" id="ARBA00023163"/>
    </source>
</evidence>
<feature type="compositionally biased region" description="Polar residues" evidence="6">
    <location>
        <begin position="1"/>
        <end position="19"/>
    </location>
</feature>
<evidence type="ECO:0000313" key="9">
    <source>
        <dbReference type="Proteomes" id="UP000224567"/>
    </source>
</evidence>